<comment type="caution">
    <text evidence="2">The sequence shown here is derived from an EMBL/GenBank/DDBJ whole genome shotgun (WGS) entry which is preliminary data.</text>
</comment>
<dbReference type="EMBL" id="PFBB01000005">
    <property type="protein sequence ID" value="PIR88760.1"/>
    <property type="molecule type" value="Genomic_DNA"/>
</dbReference>
<name>A0A2H0UQT5_9BACT</name>
<evidence type="ECO:0000259" key="1">
    <source>
        <dbReference type="PROSITE" id="PS50819"/>
    </source>
</evidence>
<feature type="domain" description="DOD-type homing endonuclease" evidence="1">
    <location>
        <begin position="23"/>
        <end position="170"/>
    </location>
</feature>
<dbReference type="InterPro" id="IPR004042">
    <property type="entry name" value="Intein_endonuc_central"/>
</dbReference>
<dbReference type="PROSITE" id="PS50819">
    <property type="entry name" value="INTEIN_ENDONUCLEASE"/>
    <property type="match status" value="1"/>
</dbReference>
<evidence type="ECO:0000313" key="2">
    <source>
        <dbReference type="EMBL" id="PIR88760.1"/>
    </source>
</evidence>
<evidence type="ECO:0000313" key="3">
    <source>
        <dbReference type="Proteomes" id="UP000229615"/>
    </source>
</evidence>
<sequence length="224" mass="25631">MARGGIQPKGGVKIIWSTGFAYAIGLIASDGNLSPDGRHILFTSKDIELIELFKKALNISSYHVGRKSSGSNKEKKYYVVQFSDVLFYNFLLSIGIGPKKSLTLGIVDIPSKYFFDFLRGVFDGDGTFYSYWDKRWRSSFMFYSVFVSASKRHTDWLRREIKRRLKIFGHVSVSYTKINPCYQLRYAKKESLVLLSSIYHGDGTYLSRKRLKIDRALAKIGLSL</sequence>
<dbReference type="Proteomes" id="UP000229615">
    <property type="component" value="Unassembled WGS sequence"/>
</dbReference>
<dbReference type="GO" id="GO:0004519">
    <property type="term" value="F:endonuclease activity"/>
    <property type="evidence" value="ECO:0007669"/>
    <property type="project" value="InterPro"/>
</dbReference>
<accession>A0A2H0UQT5</accession>
<dbReference type="AlphaFoldDB" id="A0A2H0UQT5"/>
<proteinExistence type="predicted"/>
<dbReference type="Gene3D" id="3.10.28.10">
    <property type="entry name" value="Homing endonucleases"/>
    <property type="match status" value="1"/>
</dbReference>
<organism evidence="2 3">
    <name type="scientific">Candidatus Harrisonbacteria bacterium CG10_big_fil_rev_8_21_14_0_10_44_23</name>
    <dbReference type="NCBI Taxonomy" id="1974585"/>
    <lineage>
        <taxon>Bacteria</taxon>
        <taxon>Candidatus Harrisoniibacteriota</taxon>
    </lineage>
</organism>
<reference evidence="3" key="1">
    <citation type="submission" date="2017-09" db="EMBL/GenBank/DDBJ databases">
        <title>Depth-based differentiation of microbial function through sediment-hosted aquifers and enrichment of novel symbionts in the deep terrestrial subsurface.</title>
        <authorList>
            <person name="Probst A.J."/>
            <person name="Ladd B."/>
            <person name="Jarett J.K."/>
            <person name="Geller-Mcgrath D.E."/>
            <person name="Sieber C.M.K."/>
            <person name="Emerson J.B."/>
            <person name="Anantharaman K."/>
            <person name="Thomas B.C."/>
            <person name="Malmstrom R."/>
            <person name="Stieglmeier M."/>
            <person name="Klingl A."/>
            <person name="Woyke T."/>
            <person name="Ryan C.M."/>
            <person name="Banfield J.F."/>
        </authorList>
    </citation>
    <scope>NUCLEOTIDE SEQUENCE [LARGE SCALE GENOMIC DNA]</scope>
</reference>
<protein>
    <recommendedName>
        <fullName evidence="1">DOD-type homing endonuclease domain-containing protein</fullName>
    </recommendedName>
</protein>
<gene>
    <name evidence="2" type="ORF">COU09_00490</name>
</gene>
<dbReference type="SUPFAM" id="SSF55608">
    <property type="entry name" value="Homing endonucleases"/>
    <property type="match status" value="2"/>
</dbReference>
<dbReference type="InterPro" id="IPR027434">
    <property type="entry name" value="Homing_endonucl"/>
</dbReference>